<dbReference type="CDD" id="cd17470">
    <property type="entry name" value="T3SS_Flik_C"/>
    <property type="match status" value="1"/>
</dbReference>
<sequence>MNSELFSGLQMNAPPLDQVPRTSTPTKGKAIGAENEAVKTAPSFQSVLAEQHNRSGETQAQDQSGESVIEEEISEPVTAQAPGSSEIAAVETLSPLSVLLPLLFQPDQTNLPGKLPGEVGGEAGEHVTQDLSVITPGAGINWAALNLPGTGKSQPLPTEAGTGIAANLPLNTGPLGTEPPRDSGVSVQAPLRLKASQGLPAEGLQSEETSQPQMTKSADLSPIPLEMGTSRSVSFGALVERALSLARTASGTALSHPVHQVVRAVDLMVRLDQSNLNLQLYPESLGRIEIRIAHGAEGTRVWMVADHPQTERLLQAGLNDLRQSLTQSGIQLADVAVGQQNAQEHLFRQSHGSPVRFHLPLETLLPGDSPQEVVSLKVWRGDSYVVDCRI</sequence>
<dbReference type="Pfam" id="PF02120">
    <property type="entry name" value="Flg_hook"/>
    <property type="match status" value="1"/>
</dbReference>
<feature type="region of interest" description="Disordered" evidence="4">
    <location>
        <begin position="1"/>
        <end position="70"/>
    </location>
</feature>
<dbReference type="InterPro" id="IPR001635">
    <property type="entry name" value="Flag_hook_Flik"/>
</dbReference>
<dbReference type="Gene3D" id="3.30.750.140">
    <property type="match status" value="1"/>
</dbReference>
<feature type="compositionally biased region" description="Polar residues" evidence="4">
    <location>
        <begin position="56"/>
        <end position="65"/>
    </location>
</feature>
<feature type="domain" description="Flagellar hook-length control protein-like C-terminal" evidence="5">
    <location>
        <begin position="265"/>
        <end position="343"/>
    </location>
</feature>
<name>A0A0P6XX74_9CHLR</name>
<evidence type="ECO:0000256" key="4">
    <source>
        <dbReference type="SAM" id="MobiDB-lite"/>
    </source>
</evidence>
<gene>
    <name evidence="6" type="ORF">SE15_02780</name>
</gene>
<dbReference type="InterPro" id="IPR052563">
    <property type="entry name" value="FliK"/>
</dbReference>
<comment type="function">
    <text evidence="1">Controls the length of the flagellar hook.</text>
</comment>
<dbReference type="GO" id="GO:0009424">
    <property type="term" value="C:bacterial-type flagellum hook"/>
    <property type="evidence" value="ECO:0007669"/>
    <property type="project" value="InterPro"/>
</dbReference>
<comment type="caution">
    <text evidence="6">The sequence shown here is derived from an EMBL/GenBank/DDBJ whole genome shotgun (WGS) entry which is preliminary data.</text>
</comment>
<protein>
    <recommendedName>
        <fullName evidence="5">Flagellar hook-length control protein-like C-terminal domain-containing protein</fullName>
    </recommendedName>
</protein>
<evidence type="ECO:0000313" key="6">
    <source>
        <dbReference type="EMBL" id="KPL84118.1"/>
    </source>
</evidence>
<keyword evidence="7" id="KW-1185">Reference proteome</keyword>
<reference evidence="6 7" key="1">
    <citation type="submission" date="2015-07" db="EMBL/GenBank/DDBJ databases">
        <title>Whole genome sequence of Thermanaerothrix daxensis DSM 23592.</title>
        <authorList>
            <person name="Hemp J."/>
            <person name="Ward L.M."/>
            <person name="Pace L.A."/>
            <person name="Fischer W.W."/>
        </authorList>
    </citation>
    <scope>NUCLEOTIDE SEQUENCE [LARGE SCALE GENOMIC DNA]</scope>
    <source>
        <strain evidence="6 7">GNS-1</strain>
    </source>
</reference>
<dbReference type="OrthoDB" id="7203912at2"/>
<dbReference type="GO" id="GO:0044780">
    <property type="term" value="P:bacterial-type flagellum assembly"/>
    <property type="evidence" value="ECO:0007669"/>
    <property type="project" value="InterPro"/>
</dbReference>
<dbReference type="EMBL" id="LGKO01000002">
    <property type="protein sequence ID" value="KPL84118.1"/>
    <property type="molecule type" value="Genomic_DNA"/>
</dbReference>
<dbReference type="Proteomes" id="UP000050544">
    <property type="component" value="Unassembled WGS sequence"/>
</dbReference>
<dbReference type="STRING" id="869279.SE15_02780"/>
<dbReference type="InterPro" id="IPR038610">
    <property type="entry name" value="FliK-like_C_sf"/>
</dbReference>
<feature type="region of interest" description="Disordered" evidence="4">
    <location>
        <begin position="199"/>
        <end position="223"/>
    </location>
</feature>
<dbReference type="AlphaFoldDB" id="A0A0P6XX74"/>
<evidence type="ECO:0000313" key="7">
    <source>
        <dbReference type="Proteomes" id="UP000050544"/>
    </source>
</evidence>
<organism evidence="6 7">
    <name type="scientific">Thermanaerothrix daxensis</name>
    <dbReference type="NCBI Taxonomy" id="869279"/>
    <lineage>
        <taxon>Bacteria</taxon>
        <taxon>Bacillati</taxon>
        <taxon>Chloroflexota</taxon>
        <taxon>Anaerolineae</taxon>
        <taxon>Anaerolineales</taxon>
        <taxon>Anaerolineaceae</taxon>
        <taxon>Thermanaerothrix</taxon>
    </lineage>
</organism>
<keyword evidence="3" id="KW-1005">Bacterial flagellum biogenesis</keyword>
<dbReference type="InterPro" id="IPR021136">
    <property type="entry name" value="Flagellar_hook_control-like_C"/>
</dbReference>
<evidence type="ECO:0000256" key="1">
    <source>
        <dbReference type="ARBA" id="ARBA00003944"/>
    </source>
</evidence>
<feature type="compositionally biased region" description="Polar residues" evidence="4">
    <location>
        <begin position="206"/>
        <end position="218"/>
    </location>
</feature>
<evidence type="ECO:0000256" key="3">
    <source>
        <dbReference type="ARBA" id="ARBA00022795"/>
    </source>
</evidence>
<accession>A0A0P6XX74</accession>
<dbReference type="PANTHER" id="PTHR37533:SF2">
    <property type="entry name" value="FLAGELLAR HOOK-LENGTH CONTROL PROTEIN"/>
    <property type="match status" value="1"/>
</dbReference>
<comment type="similarity">
    <text evidence="2">Belongs to the FliK family.</text>
</comment>
<proteinExistence type="inferred from homology"/>
<evidence type="ECO:0000259" key="5">
    <source>
        <dbReference type="Pfam" id="PF02120"/>
    </source>
</evidence>
<dbReference type="PANTHER" id="PTHR37533">
    <property type="entry name" value="FLAGELLAR HOOK-LENGTH CONTROL PROTEIN"/>
    <property type="match status" value="1"/>
</dbReference>
<dbReference type="PRINTS" id="PR01007">
    <property type="entry name" value="FLGHOOKFLIK"/>
</dbReference>
<evidence type="ECO:0000256" key="2">
    <source>
        <dbReference type="ARBA" id="ARBA00009149"/>
    </source>
</evidence>
<dbReference type="RefSeq" id="WP_054520567.1">
    <property type="nucleotide sequence ID" value="NZ_LGKO01000002.1"/>
</dbReference>